<organism evidence="1 2">
    <name type="scientific">Pristionchus pacificus</name>
    <name type="common">Parasitic nematode worm</name>
    <dbReference type="NCBI Taxonomy" id="54126"/>
    <lineage>
        <taxon>Eukaryota</taxon>
        <taxon>Metazoa</taxon>
        <taxon>Ecdysozoa</taxon>
        <taxon>Nematoda</taxon>
        <taxon>Chromadorea</taxon>
        <taxon>Rhabditida</taxon>
        <taxon>Rhabditina</taxon>
        <taxon>Diplogasteromorpha</taxon>
        <taxon>Diplogasteroidea</taxon>
        <taxon>Neodiplogasteridae</taxon>
        <taxon>Pristionchus</taxon>
    </lineage>
</organism>
<accession>A0A8R1UY79</accession>
<dbReference type="EnsemblMetazoa" id="PPA43636.1">
    <property type="protein sequence ID" value="PPA43636.1"/>
    <property type="gene ID" value="WBGene00282005"/>
</dbReference>
<accession>A0A2A6C5J7</accession>
<proteinExistence type="predicted"/>
<name>A0A2A6C5J7_PRIPA</name>
<dbReference type="AlphaFoldDB" id="A0A2A6C5J7"/>
<reference evidence="2" key="1">
    <citation type="journal article" date="2008" name="Nat. Genet.">
        <title>The Pristionchus pacificus genome provides a unique perspective on nematode lifestyle and parasitism.</title>
        <authorList>
            <person name="Dieterich C."/>
            <person name="Clifton S.W."/>
            <person name="Schuster L.N."/>
            <person name="Chinwalla A."/>
            <person name="Delehaunty K."/>
            <person name="Dinkelacker I."/>
            <person name="Fulton L."/>
            <person name="Fulton R."/>
            <person name="Godfrey J."/>
            <person name="Minx P."/>
            <person name="Mitreva M."/>
            <person name="Roeseler W."/>
            <person name="Tian H."/>
            <person name="Witte H."/>
            <person name="Yang S.P."/>
            <person name="Wilson R.K."/>
            <person name="Sommer R.J."/>
        </authorList>
    </citation>
    <scope>NUCLEOTIDE SEQUENCE [LARGE SCALE GENOMIC DNA]</scope>
    <source>
        <strain evidence="2">PS312</strain>
    </source>
</reference>
<protein>
    <submittedName>
        <fullName evidence="1">Uncharacterized protein</fullName>
    </submittedName>
</protein>
<keyword evidence="2" id="KW-1185">Reference proteome</keyword>
<sequence>MLTTALDPIIFIVADAAADDTGSTRIINVVPVTLTLVEAMGGGLTLQLMFAIDRNGSMP</sequence>
<evidence type="ECO:0000313" key="1">
    <source>
        <dbReference type="EnsemblMetazoa" id="PPA43636.1"/>
    </source>
</evidence>
<dbReference type="Proteomes" id="UP000005239">
    <property type="component" value="Unassembled WGS sequence"/>
</dbReference>
<gene>
    <name evidence="1" type="primary">WBGene00282005</name>
</gene>
<reference evidence="1" key="2">
    <citation type="submission" date="2022-06" db="UniProtKB">
        <authorList>
            <consortium name="EnsemblMetazoa"/>
        </authorList>
    </citation>
    <scope>IDENTIFICATION</scope>
    <source>
        <strain evidence="1">PS312</strain>
    </source>
</reference>
<evidence type="ECO:0000313" key="2">
    <source>
        <dbReference type="Proteomes" id="UP000005239"/>
    </source>
</evidence>